<keyword evidence="4" id="KW-1003">Cell membrane</keyword>
<feature type="transmembrane region" description="Helical" evidence="10">
    <location>
        <begin position="472"/>
        <end position="499"/>
    </location>
</feature>
<feature type="transmembrane region" description="Helical" evidence="10">
    <location>
        <begin position="881"/>
        <end position="899"/>
    </location>
</feature>
<dbReference type="SUPFAM" id="SSF82866">
    <property type="entry name" value="Multidrug efflux transporter AcrB transmembrane domain"/>
    <property type="match status" value="2"/>
</dbReference>
<dbReference type="SUPFAM" id="SSF82714">
    <property type="entry name" value="Multidrug efflux transporter AcrB TolC docking domain, DN and DC subdomains"/>
    <property type="match status" value="2"/>
</dbReference>
<keyword evidence="3" id="KW-0813">Transport</keyword>
<dbReference type="SUPFAM" id="SSF82693">
    <property type="entry name" value="Multidrug efflux transporter AcrB pore domain, PN1, PN2, PC1 and PC2 subdomains"/>
    <property type="match status" value="4"/>
</dbReference>
<dbReference type="PANTHER" id="PTHR32063">
    <property type="match status" value="1"/>
</dbReference>
<dbReference type="Proteomes" id="UP000253426">
    <property type="component" value="Unassembled WGS sequence"/>
</dbReference>
<feature type="compositionally biased region" description="Polar residues" evidence="9">
    <location>
        <begin position="1059"/>
        <end position="1073"/>
    </location>
</feature>
<feature type="transmembrane region" description="Helical" evidence="10">
    <location>
        <begin position="978"/>
        <end position="999"/>
    </location>
</feature>
<dbReference type="GO" id="GO:0009636">
    <property type="term" value="P:response to toxic substance"/>
    <property type="evidence" value="ECO:0007669"/>
    <property type="project" value="UniProtKB-ARBA"/>
</dbReference>
<dbReference type="GO" id="GO:0015562">
    <property type="term" value="F:efflux transmembrane transporter activity"/>
    <property type="evidence" value="ECO:0007669"/>
    <property type="project" value="InterPro"/>
</dbReference>
<comment type="subcellular location">
    <subcellularLocation>
        <location evidence="1">Cell inner membrane</location>
        <topology evidence="1">Multi-pass membrane protein</topology>
    </subcellularLocation>
</comment>
<evidence type="ECO:0000256" key="5">
    <source>
        <dbReference type="ARBA" id="ARBA00022519"/>
    </source>
</evidence>
<dbReference type="Gene3D" id="1.20.1640.10">
    <property type="entry name" value="Multidrug efflux transporter AcrB transmembrane domain"/>
    <property type="match status" value="2"/>
</dbReference>
<dbReference type="Gene3D" id="3.30.70.1320">
    <property type="entry name" value="Multidrug efflux transporter AcrB pore domain like"/>
    <property type="match status" value="1"/>
</dbReference>
<dbReference type="PRINTS" id="PR00702">
    <property type="entry name" value="ACRIFLAVINRP"/>
</dbReference>
<feature type="transmembrane region" description="Helical" evidence="10">
    <location>
        <begin position="906"/>
        <end position="928"/>
    </location>
</feature>
<reference evidence="11 12" key="1">
    <citation type="submission" date="2018-06" db="EMBL/GenBank/DDBJ databases">
        <title>Genomic Encyclopedia of Type Strains, Phase IV (KMG-IV): sequencing the most valuable type-strain genomes for metagenomic binning, comparative biology and taxonomic classification.</title>
        <authorList>
            <person name="Goeker M."/>
        </authorList>
    </citation>
    <scope>NUCLEOTIDE SEQUENCE [LARGE SCALE GENOMIC DNA]</scope>
    <source>
        <strain evidence="11 12">DSM 25532</strain>
    </source>
</reference>
<dbReference type="NCBIfam" id="TIGR00915">
    <property type="entry name" value="2A0602"/>
    <property type="match status" value="1"/>
</dbReference>
<keyword evidence="12" id="KW-1185">Reference proteome</keyword>
<evidence type="ECO:0000256" key="10">
    <source>
        <dbReference type="SAM" id="Phobius"/>
    </source>
</evidence>
<dbReference type="AlphaFoldDB" id="A0A366H1Z3"/>
<dbReference type="Gene3D" id="3.30.70.1440">
    <property type="entry name" value="Multidrug efflux transporter AcrB pore domain"/>
    <property type="match status" value="1"/>
</dbReference>
<dbReference type="Pfam" id="PF00873">
    <property type="entry name" value="ACR_tran"/>
    <property type="match status" value="1"/>
</dbReference>
<keyword evidence="8 10" id="KW-0472">Membrane</keyword>
<keyword evidence="6 10" id="KW-0812">Transmembrane</keyword>
<dbReference type="Gene3D" id="3.30.2090.10">
    <property type="entry name" value="Multidrug efflux transporter AcrB TolC docking domain, DN and DC subdomains"/>
    <property type="match status" value="2"/>
</dbReference>
<feature type="transmembrane region" description="Helical" evidence="10">
    <location>
        <begin position="1011"/>
        <end position="1037"/>
    </location>
</feature>
<keyword evidence="5" id="KW-0997">Cell inner membrane</keyword>
<dbReference type="OrthoDB" id="9757876at2"/>
<proteinExistence type="inferred from homology"/>
<feature type="transmembrane region" description="Helical" evidence="10">
    <location>
        <begin position="934"/>
        <end position="957"/>
    </location>
</feature>
<keyword evidence="7 10" id="KW-1133">Transmembrane helix</keyword>
<evidence type="ECO:0000256" key="4">
    <source>
        <dbReference type="ARBA" id="ARBA00022475"/>
    </source>
</evidence>
<sequence length="1073" mass="116010">MNFAKFFIDRPIFAAVLSIVITLTGAIALISLPVEQYPEVAPPTVVVTATYPGANPQVVSETVANPIEQEINGVENMLYMSSACTADGVCTVTITFKLGTNLDMAQVQVQNRVSIALAKLPEEVRRIGVTTVKQSPSLAMVVHLLSPDDTYDSLYVGNYAFLNVKDHLARLPGVGSVQVFGARDYSMRVWLDPDRIASRNMTASDVVNAIREQNVQVAAGVLGAQPSPPGTQYQLTVTTQGRLIESSEFENIIIKRGENGQVTRVKDVARVELAARDYNLDSYLNGKPAAALVLFQLPGSNSLETRHAVGAKMDELAKNFPPGLKYDIVYDTTIFTQKSIDAVIHTFIEALLLVVLVVIVFLQSWRASLIPLLAVPVSIVGTFLVMKMFGFSLNNLTLFGLVLAIGIVVDDAIVVVENVERNMALGLSPLAAARRAMEEVSGPVIAVAVVLTAVFVPTAFMSGLTGQFYRQFALTIAVSTIISAFNSLTLSPALSAILLKPHHAKPDWFQRSINLLFGWFFKSFNWFFERFSGGYAGFVRRTLRLSVIALVLYGGLLYMTGSIFKKVPSGFVPNADKGFLIAFAALPDGASLERTREVILKMGEAARKIPGVVNTVEFPGFSLVAGGNMPNHGSIFIGLEDYDKRVGDPSKSLNAILGKMMAEYSQIQEAYCLSFPTPPVDGIGMAGGFKLQIKDNTGQGKDALAGAAFNMMMKANSLPGLTSVITTIRPNVPQIYVEVDRTKAKSMGVKLADVFDTLQICLGSLYVNDFNRFGRTYQVTAQADAQYRLAPSDITRLKVRNDQGEMVPLGTLVKVTETTGLDLAKRYNTASTADLQGSTLPGVSSGQAIAMLEKLAKDELPQGFTIEWTELYLQEILAGNSALYIFPLCVIFVFLALAAQYESWTLPLAIILIVPMCILSALVGVMLRGMDNNIFTQIGLVVLVGLASKNAILIVEFAKQLEDQGKSITEAAIEAARLRLRPILMTSFAFILGVLPLVLAEGAGAEMRQALGTAVFAGMVGVTFFGLILTPVFYVVIRKLFSRKKQAAEDAPPTPGHDAQSTSVTTSHSPEPA</sequence>
<feature type="transmembrane region" description="Helical" evidence="10">
    <location>
        <begin position="369"/>
        <end position="390"/>
    </location>
</feature>
<feature type="transmembrane region" description="Helical" evidence="10">
    <location>
        <begin position="545"/>
        <end position="564"/>
    </location>
</feature>
<dbReference type="PANTHER" id="PTHR32063:SF11">
    <property type="entry name" value="CATION OR DRUG EFFLUX SYSTEM PROTEIN"/>
    <property type="match status" value="1"/>
</dbReference>
<dbReference type="EMBL" id="QNRR01000019">
    <property type="protein sequence ID" value="RBP35911.1"/>
    <property type="molecule type" value="Genomic_DNA"/>
</dbReference>
<evidence type="ECO:0000313" key="12">
    <source>
        <dbReference type="Proteomes" id="UP000253426"/>
    </source>
</evidence>
<evidence type="ECO:0000256" key="7">
    <source>
        <dbReference type="ARBA" id="ARBA00022989"/>
    </source>
</evidence>
<feature type="transmembrane region" description="Helical" evidence="10">
    <location>
        <begin position="342"/>
        <end position="362"/>
    </location>
</feature>
<evidence type="ECO:0000256" key="8">
    <source>
        <dbReference type="ARBA" id="ARBA00023136"/>
    </source>
</evidence>
<dbReference type="InterPro" id="IPR001036">
    <property type="entry name" value="Acrflvin-R"/>
</dbReference>
<dbReference type="InterPro" id="IPR027463">
    <property type="entry name" value="AcrB_DN_DC_subdom"/>
</dbReference>
<feature type="transmembrane region" description="Helical" evidence="10">
    <location>
        <begin position="12"/>
        <end position="34"/>
    </location>
</feature>
<protein>
    <submittedName>
        <fullName evidence="11">Multidrug efflux pump</fullName>
    </submittedName>
</protein>
<feature type="region of interest" description="Disordered" evidence="9">
    <location>
        <begin position="1047"/>
        <end position="1073"/>
    </location>
</feature>
<evidence type="ECO:0000256" key="3">
    <source>
        <dbReference type="ARBA" id="ARBA00022448"/>
    </source>
</evidence>
<gene>
    <name evidence="11" type="ORF">DES53_11977</name>
</gene>
<dbReference type="FunFam" id="3.30.70.1430:FF:000001">
    <property type="entry name" value="Efflux pump membrane transporter"/>
    <property type="match status" value="1"/>
</dbReference>
<dbReference type="GO" id="GO:0042910">
    <property type="term" value="F:xenobiotic transmembrane transporter activity"/>
    <property type="evidence" value="ECO:0007669"/>
    <property type="project" value="TreeGrafter"/>
</dbReference>
<name>A0A366H1Z3_9BACT</name>
<evidence type="ECO:0000256" key="2">
    <source>
        <dbReference type="ARBA" id="ARBA00010942"/>
    </source>
</evidence>
<dbReference type="InterPro" id="IPR004764">
    <property type="entry name" value="MdtF-like"/>
</dbReference>
<dbReference type="GO" id="GO:0005886">
    <property type="term" value="C:plasma membrane"/>
    <property type="evidence" value="ECO:0007669"/>
    <property type="project" value="UniProtKB-SubCell"/>
</dbReference>
<dbReference type="FunFam" id="1.20.1640.10:FF:000001">
    <property type="entry name" value="Efflux pump membrane transporter"/>
    <property type="match status" value="1"/>
</dbReference>
<evidence type="ECO:0000256" key="1">
    <source>
        <dbReference type="ARBA" id="ARBA00004429"/>
    </source>
</evidence>
<feature type="transmembrane region" description="Helical" evidence="10">
    <location>
        <begin position="440"/>
        <end position="460"/>
    </location>
</feature>
<evidence type="ECO:0000256" key="9">
    <source>
        <dbReference type="SAM" id="MobiDB-lite"/>
    </source>
</evidence>
<comment type="caution">
    <text evidence="11">The sequence shown here is derived from an EMBL/GenBank/DDBJ whole genome shotgun (WGS) entry which is preliminary data.</text>
</comment>
<dbReference type="NCBIfam" id="NF000282">
    <property type="entry name" value="RND_permease_1"/>
    <property type="match status" value="1"/>
</dbReference>
<comment type="similarity">
    <text evidence="2">Belongs to the resistance-nodulation-cell division (RND) (TC 2.A.6) family.</text>
</comment>
<organism evidence="11 12">
    <name type="scientific">Roseimicrobium gellanilyticum</name>
    <dbReference type="NCBI Taxonomy" id="748857"/>
    <lineage>
        <taxon>Bacteria</taxon>
        <taxon>Pseudomonadati</taxon>
        <taxon>Verrucomicrobiota</taxon>
        <taxon>Verrucomicrobiia</taxon>
        <taxon>Verrucomicrobiales</taxon>
        <taxon>Verrucomicrobiaceae</taxon>
        <taxon>Roseimicrobium</taxon>
    </lineage>
</organism>
<evidence type="ECO:0000313" key="11">
    <source>
        <dbReference type="EMBL" id="RBP35911.1"/>
    </source>
</evidence>
<feature type="transmembrane region" description="Helical" evidence="10">
    <location>
        <begin position="396"/>
        <end position="419"/>
    </location>
</feature>
<accession>A0A366H1Z3</accession>
<evidence type="ECO:0000256" key="6">
    <source>
        <dbReference type="ARBA" id="ARBA00022692"/>
    </source>
</evidence>
<dbReference type="Gene3D" id="3.30.70.1430">
    <property type="entry name" value="Multidrug efflux transporter AcrB pore domain"/>
    <property type="match status" value="2"/>
</dbReference>
<dbReference type="RefSeq" id="WP_113962165.1">
    <property type="nucleotide sequence ID" value="NZ_QNRR01000019.1"/>
</dbReference>